<accession>C3J8V6</accession>
<dbReference type="Gene3D" id="2.60.40.2620">
    <property type="entry name" value="Fimbrillin-like"/>
    <property type="match status" value="1"/>
</dbReference>
<protein>
    <recommendedName>
        <fullName evidence="3">Fimbrillin family protein</fullName>
    </recommendedName>
</protein>
<dbReference type="InterPro" id="IPR042278">
    <property type="entry name" value="Mfa-like_1_N"/>
</dbReference>
<evidence type="ECO:0000313" key="1">
    <source>
        <dbReference type="EMBL" id="EEN83401.1"/>
    </source>
</evidence>
<gene>
    <name evidence="1" type="ORF">POREN0001_0627</name>
</gene>
<dbReference type="InterPro" id="IPR025049">
    <property type="entry name" value="Mfa-like_1"/>
</dbReference>
<dbReference type="CDD" id="cd13120">
    <property type="entry name" value="BF2867_like_N"/>
    <property type="match status" value="1"/>
</dbReference>
<dbReference type="Gene3D" id="2.60.40.2630">
    <property type="match status" value="1"/>
</dbReference>
<comment type="caution">
    <text evidence="1">The sequence shown here is derived from an EMBL/GenBank/DDBJ whole genome shotgun (WGS) entry which is preliminary data.</text>
</comment>
<organism evidence="1 2">
    <name type="scientific">Porphyromonas endodontalis (strain ATCC 35406 / DSM 24491 / JCM 8526 / CCUG 16442 / BCRC 14492 / NCTC 13058 / HG 370)</name>
    <name type="common">Bacteroides endodontalis</name>
    <dbReference type="NCBI Taxonomy" id="553175"/>
    <lineage>
        <taxon>Bacteria</taxon>
        <taxon>Pseudomonadati</taxon>
        <taxon>Bacteroidota</taxon>
        <taxon>Bacteroidia</taxon>
        <taxon>Bacteroidales</taxon>
        <taxon>Porphyromonadaceae</taxon>
        <taxon>Porphyromonas</taxon>
    </lineage>
</organism>
<dbReference type="Pfam" id="PF13149">
    <property type="entry name" value="Mfa_like_1"/>
    <property type="match status" value="1"/>
</dbReference>
<proteinExistence type="predicted"/>
<evidence type="ECO:0008006" key="3">
    <source>
        <dbReference type="Google" id="ProtNLM"/>
    </source>
</evidence>
<dbReference type="STRING" id="553175.POREN0001_0627"/>
<sequence length="317" mass="34741">MNAPFPPISKLFKFNHIKLASMKKKTLFAAVLAAVVLVSCHNNKQVQSETEPEYITVSTSIDNLTRVSTTGDASRFDEGDKISVYAWTGTADEVPTANLVVNNSLNELKGGKWLPTPLMKWANMSTPHFFLSVYPARAIADFKADPVKVDIEKQMESDLLVAVNTGESKAGLKATDNPVSLRFDHMMSKLIVELTYRNEFSKTPTVASVSTEAKNEGTIDYLKGVITLKGASAPFHLHTQKANEAYASVILPQAVQKFTITIDGKSYVYTHPTPLILVKGKKQTVKLIVGRNRIELDQVVINDWGAAEDITGGEAVD</sequence>
<keyword evidence="2" id="KW-1185">Reference proteome</keyword>
<dbReference type="CDD" id="cd13121">
    <property type="entry name" value="BF2867_like_C"/>
    <property type="match status" value="1"/>
</dbReference>
<dbReference type="AlphaFoldDB" id="C3J8V6"/>
<evidence type="ECO:0000313" key="2">
    <source>
        <dbReference type="Proteomes" id="UP000004295"/>
    </source>
</evidence>
<dbReference type="Proteomes" id="UP000004295">
    <property type="component" value="Unassembled WGS sequence"/>
</dbReference>
<dbReference type="eggNOG" id="ENOG50304CZ">
    <property type="taxonomic scope" value="Bacteria"/>
</dbReference>
<name>C3J8V6_POREA</name>
<reference evidence="1 2" key="1">
    <citation type="submission" date="2009-04" db="EMBL/GenBank/DDBJ databases">
        <authorList>
            <person name="Sebastian Y."/>
            <person name="Madupu R."/>
            <person name="Durkin A.S."/>
            <person name="Torralba M."/>
            <person name="Methe B."/>
            <person name="Sutton G.G."/>
            <person name="Strausberg R.L."/>
            <person name="Nelson K.E."/>
        </authorList>
    </citation>
    <scope>NUCLEOTIDE SEQUENCE [LARGE SCALE GENOMIC DNA]</scope>
    <source>
        <strain evidence="2">ATCC 35406 / DSM 24491 / JCM 8526 / CCUG 16442 / BCRC 14492 / NCTC 13058 / HG 370</strain>
    </source>
</reference>
<dbReference type="EMBL" id="ACNN01000007">
    <property type="protein sequence ID" value="EEN83401.1"/>
    <property type="molecule type" value="Genomic_DNA"/>
</dbReference>